<accession>A0A0A9D454</accession>
<proteinExistence type="predicted"/>
<reference evidence="1" key="1">
    <citation type="submission" date="2014-09" db="EMBL/GenBank/DDBJ databases">
        <authorList>
            <person name="Magalhaes I.L.F."/>
            <person name="Oliveira U."/>
            <person name="Santos F.R."/>
            <person name="Vidigal T.H.D.A."/>
            <person name="Brescovit A.D."/>
            <person name="Santos A.J."/>
        </authorList>
    </citation>
    <scope>NUCLEOTIDE SEQUENCE</scope>
    <source>
        <tissue evidence="1">Shoot tissue taken approximately 20 cm above the soil surface</tissue>
    </source>
</reference>
<evidence type="ECO:0000313" key="1">
    <source>
        <dbReference type="EMBL" id="JAD82566.1"/>
    </source>
</evidence>
<organism evidence="1">
    <name type="scientific">Arundo donax</name>
    <name type="common">Giant reed</name>
    <name type="synonym">Donax arundinaceus</name>
    <dbReference type="NCBI Taxonomy" id="35708"/>
    <lineage>
        <taxon>Eukaryota</taxon>
        <taxon>Viridiplantae</taxon>
        <taxon>Streptophyta</taxon>
        <taxon>Embryophyta</taxon>
        <taxon>Tracheophyta</taxon>
        <taxon>Spermatophyta</taxon>
        <taxon>Magnoliopsida</taxon>
        <taxon>Liliopsida</taxon>
        <taxon>Poales</taxon>
        <taxon>Poaceae</taxon>
        <taxon>PACMAD clade</taxon>
        <taxon>Arundinoideae</taxon>
        <taxon>Arundineae</taxon>
        <taxon>Arundo</taxon>
    </lineage>
</organism>
<protein>
    <submittedName>
        <fullName evidence="1">Uncharacterized protein</fullName>
    </submittedName>
</protein>
<dbReference type="EMBL" id="GBRH01215329">
    <property type="protein sequence ID" value="JAD82566.1"/>
    <property type="molecule type" value="Transcribed_RNA"/>
</dbReference>
<name>A0A0A9D454_ARUDO</name>
<dbReference type="AlphaFoldDB" id="A0A0A9D454"/>
<reference evidence="1" key="2">
    <citation type="journal article" date="2015" name="Data Brief">
        <title>Shoot transcriptome of the giant reed, Arundo donax.</title>
        <authorList>
            <person name="Barrero R.A."/>
            <person name="Guerrero F.D."/>
            <person name="Moolhuijzen P."/>
            <person name="Goolsby J.A."/>
            <person name="Tidwell J."/>
            <person name="Bellgard S.E."/>
            <person name="Bellgard M.I."/>
        </authorList>
    </citation>
    <scope>NUCLEOTIDE SEQUENCE</scope>
    <source>
        <tissue evidence="1">Shoot tissue taken approximately 20 cm above the soil surface</tissue>
    </source>
</reference>
<sequence length="82" mass="9012">MLSPSKVLLFLSFYLFPLYNCSVASLFLPFLFLSIVGLILATQGNIYIFDGSAASDDYRQFCPFGTRFHGVTGTVMLGKNAS</sequence>